<reference evidence="11" key="1">
    <citation type="journal article" date="2020" name="Nature">
        <title>Giant virus diversity and host interactions through global metagenomics.</title>
        <authorList>
            <person name="Schulz F."/>
            <person name="Roux S."/>
            <person name="Paez-Espino D."/>
            <person name="Jungbluth S."/>
            <person name="Walsh D.A."/>
            <person name="Denef V.J."/>
            <person name="McMahon K.D."/>
            <person name="Konstantinidis K.T."/>
            <person name="Eloe-Fadrosh E.A."/>
            <person name="Kyrpides N.C."/>
            <person name="Woyke T."/>
        </authorList>
    </citation>
    <scope>NUCLEOTIDE SEQUENCE</scope>
    <source>
        <strain evidence="11">GVMAG-S-3300013286-35</strain>
    </source>
</reference>
<evidence type="ECO:0000256" key="9">
    <source>
        <dbReference type="ARBA" id="ARBA00022840"/>
    </source>
</evidence>
<keyword evidence="7" id="KW-0418">Kinase</keyword>
<dbReference type="FunFam" id="3.40.50.300:FF:000948">
    <property type="entry name" value="Thymidine kinase"/>
    <property type="match status" value="1"/>
</dbReference>
<evidence type="ECO:0000256" key="8">
    <source>
        <dbReference type="ARBA" id="ARBA00022833"/>
    </source>
</evidence>
<keyword evidence="6" id="KW-0547">Nucleotide-binding</keyword>
<evidence type="ECO:0000256" key="3">
    <source>
        <dbReference type="ARBA" id="ARBA00022634"/>
    </source>
</evidence>
<dbReference type="GO" id="GO:0046872">
    <property type="term" value="F:metal ion binding"/>
    <property type="evidence" value="ECO:0007669"/>
    <property type="project" value="UniProtKB-KW"/>
</dbReference>
<comment type="catalytic activity">
    <reaction evidence="10">
        <text>thymidine + ATP = dTMP + ADP + H(+)</text>
        <dbReference type="Rhea" id="RHEA:19129"/>
        <dbReference type="ChEBI" id="CHEBI:15378"/>
        <dbReference type="ChEBI" id="CHEBI:17748"/>
        <dbReference type="ChEBI" id="CHEBI:30616"/>
        <dbReference type="ChEBI" id="CHEBI:63528"/>
        <dbReference type="ChEBI" id="CHEBI:456216"/>
        <dbReference type="EC" id="2.7.1.21"/>
    </reaction>
</comment>
<evidence type="ECO:0000256" key="10">
    <source>
        <dbReference type="ARBA" id="ARBA00048254"/>
    </source>
</evidence>
<proteinExistence type="inferred from homology"/>
<protein>
    <recommendedName>
        <fullName evidence="2">thymidine kinase</fullName>
        <ecNumber evidence="2">2.7.1.21</ecNumber>
    </recommendedName>
</protein>
<comment type="similarity">
    <text evidence="1">Belongs to the thymidine kinase family.</text>
</comment>
<dbReference type="AlphaFoldDB" id="A0A6C0KYA9"/>
<dbReference type="GO" id="GO:0005524">
    <property type="term" value="F:ATP binding"/>
    <property type="evidence" value="ECO:0007669"/>
    <property type="project" value="UniProtKB-KW"/>
</dbReference>
<dbReference type="PIRSF" id="PIRSF035805">
    <property type="entry name" value="TK_cell"/>
    <property type="match status" value="1"/>
</dbReference>
<dbReference type="GO" id="GO:0046104">
    <property type="term" value="P:thymidine metabolic process"/>
    <property type="evidence" value="ECO:0007669"/>
    <property type="project" value="TreeGrafter"/>
</dbReference>
<evidence type="ECO:0000256" key="2">
    <source>
        <dbReference type="ARBA" id="ARBA00012118"/>
    </source>
</evidence>
<dbReference type="EC" id="2.7.1.21" evidence="2"/>
<evidence type="ECO:0000313" key="11">
    <source>
        <dbReference type="EMBL" id="QHU22231.1"/>
    </source>
</evidence>
<dbReference type="PANTHER" id="PTHR11441">
    <property type="entry name" value="THYMIDINE KINASE"/>
    <property type="match status" value="1"/>
</dbReference>
<sequence>MSLELIIGPMFAGKSSALQSIVRRRTAIGWTVLVVKPLIDTRYGDSDEIVNHDGQRCPAIRAEKLMKFYDEKVRHSDVDLVVVEEGQFFGDLVQFVLACVETLGKHVVVVGLDGDAHRKPFGQILELIPLADEVQRIYALCKMCGDGTSARFTCAINKDVSDATQEGKPRVGGVHDYIPLCRRHYLANYTKTT</sequence>
<keyword evidence="4" id="KW-0808">Transferase</keyword>
<dbReference type="InterPro" id="IPR001267">
    <property type="entry name" value="Thymidine_kinase"/>
</dbReference>
<evidence type="ECO:0000256" key="7">
    <source>
        <dbReference type="ARBA" id="ARBA00022777"/>
    </source>
</evidence>
<dbReference type="InterPro" id="IPR027417">
    <property type="entry name" value="P-loop_NTPase"/>
</dbReference>
<keyword evidence="8" id="KW-0862">Zinc</keyword>
<dbReference type="Pfam" id="PF00265">
    <property type="entry name" value="TK"/>
    <property type="match status" value="1"/>
</dbReference>
<dbReference type="Gene3D" id="3.30.60.20">
    <property type="match status" value="1"/>
</dbReference>
<organism evidence="11">
    <name type="scientific">viral metagenome</name>
    <dbReference type="NCBI Taxonomy" id="1070528"/>
    <lineage>
        <taxon>unclassified sequences</taxon>
        <taxon>metagenomes</taxon>
        <taxon>organismal metagenomes</taxon>
    </lineage>
</organism>
<dbReference type="SUPFAM" id="SSF52540">
    <property type="entry name" value="P-loop containing nucleoside triphosphate hydrolases"/>
    <property type="match status" value="1"/>
</dbReference>
<name>A0A6C0KYA9_9ZZZZ</name>
<dbReference type="PANTHER" id="PTHR11441:SF0">
    <property type="entry name" value="THYMIDINE KINASE, CYTOSOLIC"/>
    <property type="match status" value="1"/>
</dbReference>
<evidence type="ECO:0000256" key="1">
    <source>
        <dbReference type="ARBA" id="ARBA00007587"/>
    </source>
</evidence>
<accession>A0A6C0KYA9</accession>
<evidence type="ECO:0000256" key="6">
    <source>
        <dbReference type="ARBA" id="ARBA00022741"/>
    </source>
</evidence>
<keyword evidence="9" id="KW-0067">ATP-binding</keyword>
<evidence type="ECO:0000256" key="5">
    <source>
        <dbReference type="ARBA" id="ARBA00022723"/>
    </source>
</evidence>
<evidence type="ECO:0000256" key="4">
    <source>
        <dbReference type="ARBA" id="ARBA00022679"/>
    </source>
</evidence>
<dbReference type="GO" id="GO:0004797">
    <property type="term" value="F:thymidine kinase activity"/>
    <property type="evidence" value="ECO:0007669"/>
    <property type="project" value="UniProtKB-EC"/>
</dbReference>
<keyword evidence="3" id="KW-0237">DNA synthesis</keyword>
<dbReference type="GO" id="GO:0071897">
    <property type="term" value="P:DNA biosynthetic process"/>
    <property type="evidence" value="ECO:0007669"/>
    <property type="project" value="UniProtKB-KW"/>
</dbReference>
<keyword evidence="5" id="KW-0479">Metal-binding</keyword>
<dbReference type="Gene3D" id="3.40.50.300">
    <property type="entry name" value="P-loop containing nucleotide triphosphate hydrolases"/>
    <property type="match status" value="1"/>
</dbReference>
<dbReference type="EMBL" id="MN741002">
    <property type="protein sequence ID" value="QHU22231.1"/>
    <property type="molecule type" value="Genomic_DNA"/>
</dbReference>